<name>A0AAD6SH48_9AGAR</name>
<dbReference type="EMBL" id="JARJCM010000145">
    <property type="protein sequence ID" value="KAJ7026020.1"/>
    <property type="molecule type" value="Genomic_DNA"/>
</dbReference>
<reference evidence="2" key="1">
    <citation type="submission" date="2023-03" db="EMBL/GenBank/DDBJ databases">
        <title>Massive genome expansion in bonnet fungi (Mycena s.s.) driven by repeated elements and novel gene families across ecological guilds.</title>
        <authorList>
            <consortium name="Lawrence Berkeley National Laboratory"/>
            <person name="Harder C.B."/>
            <person name="Miyauchi S."/>
            <person name="Viragh M."/>
            <person name="Kuo A."/>
            <person name="Thoen E."/>
            <person name="Andreopoulos B."/>
            <person name="Lu D."/>
            <person name="Skrede I."/>
            <person name="Drula E."/>
            <person name="Henrissat B."/>
            <person name="Morin E."/>
            <person name="Kohler A."/>
            <person name="Barry K."/>
            <person name="LaButti K."/>
            <person name="Morin E."/>
            <person name="Salamov A."/>
            <person name="Lipzen A."/>
            <person name="Mereny Z."/>
            <person name="Hegedus B."/>
            <person name="Baldrian P."/>
            <person name="Stursova M."/>
            <person name="Weitz H."/>
            <person name="Taylor A."/>
            <person name="Grigoriev I.V."/>
            <person name="Nagy L.G."/>
            <person name="Martin F."/>
            <person name="Kauserud H."/>
        </authorList>
    </citation>
    <scope>NUCLEOTIDE SEQUENCE</scope>
    <source>
        <strain evidence="2">CBHHK200</strain>
    </source>
</reference>
<feature type="compositionally biased region" description="Basic residues" evidence="1">
    <location>
        <begin position="190"/>
        <end position="202"/>
    </location>
</feature>
<keyword evidence="3" id="KW-1185">Reference proteome</keyword>
<dbReference type="PANTHER" id="PTHR35871:SF1">
    <property type="entry name" value="CXC1-LIKE CYSTEINE CLUSTER ASSOCIATED WITH KDZ TRANSPOSASES DOMAIN-CONTAINING PROTEIN"/>
    <property type="match status" value="1"/>
</dbReference>
<dbReference type="Proteomes" id="UP001218188">
    <property type="component" value="Unassembled WGS sequence"/>
</dbReference>
<dbReference type="AlphaFoldDB" id="A0AAD6SH48"/>
<comment type="caution">
    <text evidence="2">The sequence shown here is derived from an EMBL/GenBank/DDBJ whole genome shotgun (WGS) entry which is preliminary data.</text>
</comment>
<gene>
    <name evidence="2" type="ORF">C8F04DRAFT_966959</name>
</gene>
<feature type="compositionally biased region" description="Basic and acidic residues" evidence="1">
    <location>
        <begin position="203"/>
        <end position="212"/>
    </location>
</feature>
<evidence type="ECO:0000313" key="3">
    <source>
        <dbReference type="Proteomes" id="UP001218188"/>
    </source>
</evidence>
<evidence type="ECO:0008006" key="4">
    <source>
        <dbReference type="Google" id="ProtNLM"/>
    </source>
</evidence>
<sequence length="229" mass="26561">MIVAKSQGHGSYRARSIRSWIHAFLTAKKLPLHRYGQYHSSILNDEGFADAIKLHLQSVTQTDGHFKAQDLVDFVASQEMQELLDEAGIHKRPISVWTARRWLKRLDWRYGYRKNGMYIDGHEREDVVAYRAAFVKRWLEEYEPRMVSYDNDGNPVKNLEGYVLTGKNCTGQPFQIILVTHDESTFYAHDRRKVGSSHKSTKGKPEPKREGESIMVSTLEWGRPTHEDQ</sequence>
<evidence type="ECO:0000313" key="2">
    <source>
        <dbReference type="EMBL" id="KAJ7026020.1"/>
    </source>
</evidence>
<dbReference type="PANTHER" id="PTHR35871">
    <property type="entry name" value="EXPRESSED PROTEIN"/>
    <property type="match status" value="1"/>
</dbReference>
<proteinExistence type="predicted"/>
<organism evidence="2 3">
    <name type="scientific">Mycena alexandri</name>
    <dbReference type="NCBI Taxonomy" id="1745969"/>
    <lineage>
        <taxon>Eukaryota</taxon>
        <taxon>Fungi</taxon>
        <taxon>Dikarya</taxon>
        <taxon>Basidiomycota</taxon>
        <taxon>Agaricomycotina</taxon>
        <taxon>Agaricomycetes</taxon>
        <taxon>Agaricomycetidae</taxon>
        <taxon>Agaricales</taxon>
        <taxon>Marasmiineae</taxon>
        <taxon>Mycenaceae</taxon>
        <taxon>Mycena</taxon>
    </lineage>
</organism>
<accession>A0AAD6SH48</accession>
<protein>
    <recommendedName>
        <fullName evidence="4">Transposase</fullName>
    </recommendedName>
</protein>
<feature type="region of interest" description="Disordered" evidence="1">
    <location>
        <begin position="189"/>
        <end position="229"/>
    </location>
</feature>
<evidence type="ECO:0000256" key="1">
    <source>
        <dbReference type="SAM" id="MobiDB-lite"/>
    </source>
</evidence>